<feature type="signal peptide" evidence="1">
    <location>
        <begin position="1"/>
        <end position="27"/>
    </location>
</feature>
<feature type="chain" id="PRO_5015035667" description="Surface layer protein A domain-containing protein" evidence="1">
    <location>
        <begin position="28"/>
        <end position="118"/>
    </location>
</feature>
<proteinExistence type="predicted"/>
<evidence type="ECO:0000313" key="4">
    <source>
        <dbReference type="EMBL" id="GFP12885.1"/>
    </source>
</evidence>
<evidence type="ECO:0000313" key="3">
    <source>
        <dbReference type="EMBL" id="AYE60754.1"/>
    </source>
</evidence>
<evidence type="ECO:0000313" key="5">
    <source>
        <dbReference type="Proteomes" id="UP000234562"/>
    </source>
</evidence>
<dbReference type="AlphaFoldDB" id="A0A0D5MHR6"/>
<protein>
    <recommendedName>
        <fullName evidence="7">Surface layer protein A domain-containing protein</fullName>
    </recommendedName>
</protein>
<dbReference type="OMA" id="VYNKNAK"/>
<evidence type="ECO:0000313" key="6">
    <source>
        <dbReference type="Proteomes" id="UP000267794"/>
    </source>
</evidence>
<dbReference type="EMBL" id="CP017982">
    <property type="protein sequence ID" value="AYE60754.1"/>
    <property type="molecule type" value="Genomic_DNA"/>
</dbReference>
<dbReference type="Proteomes" id="UP000234562">
    <property type="component" value="Chromosome"/>
</dbReference>
<dbReference type="Proteomes" id="UP000630086">
    <property type="component" value="Unassembled WGS sequence"/>
</dbReference>
<dbReference type="Proteomes" id="UP000267794">
    <property type="component" value="Chromosome"/>
</dbReference>
<evidence type="ECO:0008006" key="7">
    <source>
        <dbReference type="Google" id="ProtNLM"/>
    </source>
</evidence>
<accession>A0A0D5MHR6</accession>
<organism evidence="3 6">
    <name type="scientific">Lactobacillus helveticus</name>
    <name type="common">Lactobacillus suntoryeus</name>
    <dbReference type="NCBI Taxonomy" id="1587"/>
    <lineage>
        <taxon>Bacteria</taxon>
        <taxon>Bacillati</taxon>
        <taxon>Bacillota</taxon>
        <taxon>Bacilli</taxon>
        <taxon>Lactobacillales</taxon>
        <taxon>Lactobacillaceae</taxon>
        <taxon>Lactobacillus</taxon>
    </lineage>
</organism>
<evidence type="ECO:0000256" key="1">
    <source>
        <dbReference type="SAM" id="SignalP"/>
    </source>
</evidence>
<dbReference type="KEGG" id="lhd:HUO_01950"/>
<name>A0A0D5MHR6_LACHE</name>
<reference evidence="2" key="3">
    <citation type="journal article" date="2018" name="Front. Microbiol.">
        <title>Comparative Genomics of Completely Sequenced Lactobacillus helveticus Genomes Provides Insights into Strain-Specific Genes and Resolves Metagenomics Data Down to the Strain Level.</title>
        <authorList>
            <person name="Schmid M."/>
            <person name="Muri J."/>
            <person name="Melidis D."/>
            <person name="Varadarajan A.R."/>
            <person name="Somerville V."/>
            <person name="Wicki A."/>
            <person name="Moser A."/>
            <person name="Bourqui M."/>
            <person name="Wenzel C."/>
            <person name="Eugster-Meier E."/>
            <person name="Frey J.E."/>
            <person name="Irmler S."/>
            <person name="Ahrens C.H."/>
        </authorList>
    </citation>
    <scope>NUCLEOTIDE SEQUENCE</scope>
    <source>
        <strain evidence="2">FAM8105</strain>
    </source>
</reference>
<keyword evidence="1" id="KW-0732">Signal</keyword>
<evidence type="ECO:0000313" key="2">
    <source>
        <dbReference type="EMBL" id="AUI73576.1"/>
    </source>
</evidence>
<dbReference type="EMBL" id="CP015496">
    <property type="protein sequence ID" value="AUI73576.1"/>
    <property type="molecule type" value="Genomic_DNA"/>
</dbReference>
<dbReference type="OrthoDB" id="2325721at2"/>
<sequence>MLESSKVLKVVSSLVIGLSLVGVGANAVQATSFVAPKLGTAEVAPTNPSIKKGDKIFFVVKDTKNQKVTVYNKNAKKTSKKVAMGSTYTAKAVKKVHSTKIVRINKSQWLNTKDVVKD</sequence>
<reference evidence="5" key="1">
    <citation type="submission" date="2016-05" db="EMBL/GenBank/DDBJ databases">
        <title>Genome sequence of Lactobacillus helveticus FAM8105.</title>
        <authorList>
            <person name="Ahrens C."/>
            <person name="Schmid M."/>
        </authorList>
    </citation>
    <scope>NUCLEOTIDE SEQUENCE [LARGE SCALE GENOMIC DNA]</scope>
    <source>
        <strain evidence="5">FAM8105</strain>
    </source>
</reference>
<reference evidence="4" key="4">
    <citation type="submission" date="2020-07" db="EMBL/GenBank/DDBJ databases">
        <title>Draft genome sequence of Lactobacillus helveticus strain JCM 1062.</title>
        <authorList>
            <person name="Endo A."/>
            <person name="Maeno S."/>
            <person name="Kido Y."/>
        </authorList>
    </citation>
    <scope>NUCLEOTIDE SEQUENCE</scope>
    <source>
        <strain evidence="4">JCM 1062</strain>
    </source>
</reference>
<dbReference type="EMBL" id="BLYV01000153">
    <property type="protein sequence ID" value="GFP12885.1"/>
    <property type="molecule type" value="Genomic_DNA"/>
</dbReference>
<gene>
    <name evidence="3" type="ORF">BC335_0210</name>
    <name evidence="2" type="ORF">Lh8105_01025</name>
    <name evidence="4" type="ORF">LHEJCM1062_07570</name>
</gene>
<reference evidence="3 6" key="2">
    <citation type="submission" date="2016-10" db="EMBL/GenBank/DDBJ databases">
        <title>Complete genomic sequencing of Lactobacillus helveticus LH99 and comparative genome analysis.</title>
        <authorList>
            <person name="Li N."/>
            <person name="You C."/>
            <person name="Liu Z."/>
        </authorList>
    </citation>
    <scope>NUCLEOTIDE SEQUENCE [LARGE SCALE GENOMIC DNA]</scope>
    <source>
        <strain evidence="3 6">LH99</strain>
    </source>
</reference>
<dbReference type="RefSeq" id="WP_003630682.1">
    <property type="nucleotide sequence ID" value="NZ_BLYS01000495.1"/>
</dbReference>